<keyword evidence="1" id="KW-1133">Transmembrane helix</keyword>
<keyword evidence="1" id="KW-0472">Membrane</keyword>
<sequence length="45" mass="4756">MRAAVVNVNRLSRSLAARTTVATGRGVLVVALLLTAGVLGWWSFT</sequence>
<evidence type="ECO:0000313" key="2">
    <source>
        <dbReference type="EMBL" id="QSB14208.1"/>
    </source>
</evidence>
<dbReference type="KEGG" id="nhy:JQS43_22255"/>
<evidence type="ECO:0000313" key="3">
    <source>
        <dbReference type="Proteomes" id="UP000662857"/>
    </source>
</evidence>
<protein>
    <submittedName>
        <fullName evidence="2">Uncharacterized protein</fullName>
    </submittedName>
</protein>
<feature type="transmembrane region" description="Helical" evidence="1">
    <location>
        <begin position="21"/>
        <end position="44"/>
    </location>
</feature>
<name>A0A895YK59_9ACTN</name>
<keyword evidence="1" id="KW-0812">Transmembrane</keyword>
<dbReference type="AlphaFoldDB" id="A0A895YK59"/>
<reference evidence="2" key="1">
    <citation type="submission" date="2021-02" db="EMBL/GenBank/DDBJ databases">
        <title>Natrosporangium hydrolyticum gen. nov., sp. nov, a haloalkaliphilic actinobacterium from a soda solonchak soil.</title>
        <authorList>
            <person name="Sorokin D.Y."/>
            <person name="Khijniak T.V."/>
            <person name="Zakharycheva A.P."/>
            <person name="Boueva O.V."/>
            <person name="Ariskina E.V."/>
            <person name="Hahnke R.L."/>
            <person name="Bunk B."/>
            <person name="Sproer C."/>
            <person name="Schumann P."/>
            <person name="Evtushenko L.I."/>
            <person name="Kublanov I.V."/>
        </authorList>
    </citation>
    <scope>NUCLEOTIDE SEQUENCE</scope>
    <source>
        <strain evidence="2">DSM 106523</strain>
    </source>
</reference>
<proteinExistence type="predicted"/>
<organism evidence="2 3">
    <name type="scientific">Natronosporangium hydrolyticum</name>
    <dbReference type="NCBI Taxonomy" id="2811111"/>
    <lineage>
        <taxon>Bacteria</taxon>
        <taxon>Bacillati</taxon>
        <taxon>Actinomycetota</taxon>
        <taxon>Actinomycetes</taxon>
        <taxon>Micromonosporales</taxon>
        <taxon>Micromonosporaceae</taxon>
        <taxon>Natronosporangium</taxon>
    </lineage>
</organism>
<dbReference type="EMBL" id="CP070499">
    <property type="protein sequence ID" value="QSB14208.1"/>
    <property type="molecule type" value="Genomic_DNA"/>
</dbReference>
<gene>
    <name evidence="2" type="ORF">JQS43_22255</name>
</gene>
<evidence type="ECO:0000256" key="1">
    <source>
        <dbReference type="SAM" id="Phobius"/>
    </source>
</evidence>
<keyword evidence="3" id="KW-1185">Reference proteome</keyword>
<dbReference type="Proteomes" id="UP000662857">
    <property type="component" value="Chromosome"/>
</dbReference>
<accession>A0A895YK59</accession>
<dbReference type="RefSeq" id="WP_239676326.1">
    <property type="nucleotide sequence ID" value="NZ_CP070499.1"/>
</dbReference>